<proteinExistence type="inferred from homology"/>
<sequence length="221" mass="24798">MRVILIGPPGAGKGTQAKLLSEKFNIPHISTGDIFRKNIRENTSLGMEAKSYMDRGMLVPDELTLRIVYDRLMEIDCRKCYLLDGFPRTLKQAEAFQKLLESDNKSIDNVILFEVPKEVIIERGTGRRICSGCGACYHINLNPPHINNICDNCGSALIQRADDTEETISNRLELYERETMPLIDFYRDKNLLTAIDGTLAIDSVFKVVNNLLASNTSKKGA</sequence>
<comment type="subcellular location">
    <subcellularLocation>
        <location evidence="7 9">Cytoplasm</location>
    </subcellularLocation>
</comment>
<dbReference type="RefSeq" id="WP_406763762.1">
    <property type="nucleotide sequence ID" value="NZ_JBJHZY010000001.1"/>
</dbReference>
<evidence type="ECO:0000259" key="10">
    <source>
        <dbReference type="Pfam" id="PF05191"/>
    </source>
</evidence>
<feature type="binding site" evidence="7">
    <location>
        <position position="36"/>
    </location>
    <ligand>
        <name>AMP</name>
        <dbReference type="ChEBI" id="CHEBI:456215"/>
    </ligand>
</feature>
<dbReference type="InterPro" id="IPR007862">
    <property type="entry name" value="Adenylate_kinase_lid-dom"/>
</dbReference>
<comment type="catalytic activity">
    <reaction evidence="7 9">
        <text>AMP + ATP = 2 ADP</text>
        <dbReference type="Rhea" id="RHEA:12973"/>
        <dbReference type="ChEBI" id="CHEBI:30616"/>
        <dbReference type="ChEBI" id="CHEBI:456215"/>
        <dbReference type="ChEBI" id="CHEBI:456216"/>
        <dbReference type="EC" id="2.7.4.3"/>
    </reaction>
</comment>
<feature type="binding site" evidence="7">
    <location>
        <begin position="85"/>
        <end position="88"/>
    </location>
    <ligand>
        <name>AMP</name>
        <dbReference type="ChEBI" id="CHEBI:456215"/>
    </ligand>
</feature>
<dbReference type="Pfam" id="PF00406">
    <property type="entry name" value="ADK"/>
    <property type="match status" value="1"/>
</dbReference>
<dbReference type="Pfam" id="PF05191">
    <property type="entry name" value="ADK_lid"/>
    <property type="match status" value="1"/>
</dbReference>
<dbReference type="InterPro" id="IPR006259">
    <property type="entry name" value="Adenyl_kin_sub"/>
</dbReference>
<name>A0ABW8TP47_9CLOT</name>
<keyword evidence="2 7" id="KW-0479">Metal-binding</keyword>
<evidence type="ECO:0000256" key="9">
    <source>
        <dbReference type="RuleBase" id="RU003331"/>
    </source>
</evidence>
<feature type="binding site" evidence="7">
    <location>
        <position position="127"/>
    </location>
    <ligand>
        <name>ATP</name>
        <dbReference type="ChEBI" id="CHEBI:30616"/>
    </ligand>
</feature>
<feature type="binding site" evidence="7">
    <location>
        <position position="199"/>
    </location>
    <ligand>
        <name>ATP</name>
        <dbReference type="ChEBI" id="CHEBI:30616"/>
    </ligand>
</feature>
<dbReference type="PANTHER" id="PTHR23359">
    <property type="entry name" value="NUCLEOTIDE KINASE"/>
    <property type="match status" value="1"/>
</dbReference>
<dbReference type="PRINTS" id="PR00094">
    <property type="entry name" value="ADENYLTKNASE"/>
</dbReference>
<feature type="binding site" evidence="7">
    <location>
        <position position="133"/>
    </location>
    <ligand>
        <name>Zn(2+)</name>
        <dbReference type="ChEBI" id="CHEBI:29105"/>
        <note>structural</note>
    </ligand>
</feature>
<feature type="binding site" evidence="7">
    <location>
        <begin position="10"/>
        <end position="15"/>
    </location>
    <ligand>
        <name>ATP</name>
        <dbReference type="ChEBI" id="CHEBI:30616"/>
    </ligand>
</feature>
<evidence type="ECO:0000256" key="1">
    <source>
        <dbReference type="ARBA" id="ARBA00022679"/>
    </source>
</evidence>
<evidence type="ECO:0000313" key="11">
    <source>
        <dbReference type="EMBL" id="MFL0267154.1"/>
    </source>
</evidence>
<dbReference type="HAMAP" id="MF_00235">
    <property type="entry name" value="Adenylate_kinase_Adk"/>
    <property type="match status" value="1"/>
</dbReference>
<evidence type="ECO:0000256" key="6">
    <source>
        <dbReference type="ARBA" id="ARBA00022833"/>
    </source>
</evidence>
<dbReference type="EC" id="2.7.4.3" evidence="7 9"/>
<evidence type="ECO:0000256" key="7">
    <source>
        <dbReference type="HAMAP-Rule" id="MF_00235"/>
    </source>
</evidence>
<protein>
    <recommendedName>
        <fullName evidence="7 9">Adenylate kinase</fullName>
        <shortName evidence="7">AK</shortName>
        <ecNumber evidence="7 9">2.7.4.3</ecNumber>
    </recommendedName>
    <alternativeName>
        <fullName evidence="7">ATP-AMP transphosphorylase</fullName>
    </alternativeName>
    <alternativeName>
        <fullName evidence="7">ATP:AMP phosphotransferase</fullName>
    </alternativeName>
    <alternativeName>
        <fullName evidence="7">Adenylate monophosphate kinase</fullName>
    </alternativeName>
</protein>
<dbReference type="EMBL" id="JBJHZY010000001">
    <property type="protein sequence ID" value="MFL0267154.1"/>
    <property type="molecule type" value="Genomic_DNA"/>
</dbReference>
<keyword evidence="7" id="KW-0963">Cytoplasm</keyword>
<dbReference type="NCBIfam" id="NF001380">
    <property type="entry name" value="PRK00279.1-2"/>
    <property type="match status" value="1"/>
</dbReference>
<evidence type="ECO:0000256" key="3">
    <source>
        <dbReference type="ARBA" id="ARBA00022727"/>
    </source>
</evidence>
<comment type="pathway">
    <text evidence="7">Purine metabolism; AMP biosynthesis via salvage pathway; AMP from ADP: step 1/1.</text>
</comment>
<feature type="binding site" evidence="7">
    <location>
        <position position="92"/>
    </location>
    <ligand>
        <name>AMP</name>
        <dbReference type="ChEBI" id="CHEBI:456215"/>
    </ligand>
</feature>
<evidence type="ECO:0000256" key="5">
    <source>
        <dbReference type="ARBA" id="ARBA00022777"/>
    </source>
</evidence>
<evidence type="ECO:0000256" key="8">
    <source>
        <dbReference type="RuleBase" id="RU003330"/>
    </source>
</evidence>
<dbReference type="InterPro" id="IPR033690">
    <property type="entry name" value="Adenylat_kinase_CS"/>
</dbReference>
<dbReference type="NCBIfam" id="NF001381">
    <property type="entry name" value="PRK00279.1-3"/>
    <property type="match status" value="1"/>
</dbReference>
<feature type="region of interest" description="LID" evidence="7">
    <location>
        <begin position="126"/>
        <end position="163"/>
    </location>
</feature>
<accession>A0ABW8TP47</accession>
<keyword evidence="6 7" id="KW-0862">Zinc</keyword>
<comment type="subunit">
    <text evidence="7 9">Monomer.</text>
</comment>
<keyword evidence="4 7" id="KW-0547">Nucleotide-binding</keyword>
<feature type="binding site" evidence="7">
    <location>
        <position position="31"/>
    </location>
    <ligand>
        <name>AMP</name>
        <dbReference type="ChEBI" id="CHEBI:456215"/>
    </ligand>
</feature>
<feature type="binding site" evidence="7">
    <location>
        <position position="160"/>
    </location>
    <ligand>
        <name>AMP</name>
        <dbReference type="ChEBI" id="CHEBI:456215"/>
    </ligand>
</feature>
<organism evidence="11 12">
    <name type="scientific">Candidatus Clostridium radicumherbarum</name>
    <dbReference type="NCBI Taxonomy" id="3381662"/>
    <lineage>
        <taxon>Bacteria</taxon>
        <taxon>Bacillati</taxon>
        <taxon>Bacillota</taxon>
        <taxon>Clostridia</taxon>
        <taxon>Eubacteriales</taxon>
        <taxon>Clostridiaceae</taxon>
        <taxon>Clostridium</taxon>
    </lineage>
</organism>
<comment type="similarity">
    <text evidence="7 8">Belongs to the adenylate kinase family.</text>
</comment>
<dbReference type="InterPro" id="IPR000850">
    <property type="entry name" value="Adenylat/UMP-CMP_kin"/>
</dbReference>
<comment type="function">
    <text evidence="7">Catalyzes the reversible transfer of the terminal phosphate group between ATP and AMP. Plays an important role in cellular energy homeostasis and in adenine nucleotide metabolism.</text>
</comment>
<dbReference type="GO" id="GO:0004017">
    <property type="term" value="F:AMP kinase activity"/>
    <property type="evidence" value="ECO:0007669"/>
    <property type="project" value="UniProtKB-EC"/>
</dbReference>
<evidence type="ECO:0000256" key="2">
    <source>
        <dbReference type="ARBA" id="ARBA00022723"/>
    </source>
</evidence>
<feature type="binding site" evidence="7">
    <location>
        <begin position="57"/>
        <end position="59"/>
    </location>
    <ligand>
        <name>AMP</name>
        <dbReference type="ChEBI" id="CHEBI:456215"/>
    </ligand>
</feature>
<keyword evidence="7 9" id="KW-0067">ATP-binding</keyword>
<gene>
    <name evidence="7" type="primary">adk</name>
    <name evidence="11" type="ORF">ACJDUH_03480</name>
</gene>
<feature type="region of interest" description="NMP" evidence="7">
    <location>
        <begin position="30"/>
        <end position="59"/>
    </location>
</feature>
<feature type="binding site" evidence="7">
    <location>
        <position position="153"/>
    </location>
    <ligand>
        <name>Zn(2+)</name>
        <dbReference type="ChEBI" id="CHEBI:29105"/>
        <note>structural</note>
    </ligand>
</feature>
<dbReference type="InterPro" id="IPR027417">
    <property type="entry name" value="P-loop_NTPase"/>
</dbReference>
<feature type="domain" description="Adenylate kinase active site lid" evidence="10">
    <location>
        <begin position="127"/>
        <end position="162"/>
    </location>
</feature>
<comment type="domain">
    <text evidence="7">Consists of three domains, a large central CORE domain and two small peripheral domains, NMPbind and LID, which undergo movements during catalysis. The LID domain closes over the site of phosphoryl transfer upon ATP binding. Assembling and dissambling the active center during each catalytic cycle provides an effective means to prevent ATP hydrolysis. Some bacteria have evolved a zinc-coordinating structure that stabilizes the LID domain.</text>
</comment>
<dbReference type="PROSITE" id="PS00113">
    <property type="entry name" value="ADENYLATE_KINASE"/>
    <property type="match status" value="1"/>
</dbReference>
<feature type="binding site" evidence="7">
    <location>
        <position position="130"/>
    </location>
    <ligand>
        <name>Zn(2+)</name>
        <dbReference type="ChEBI" id="CHEBI:29105"/>
        <note>structural</note>
    </ligand>
</feature>
<evidence type="ECO:0000256" key="4">
    <source>
        <dbReference type="ARBA" id="ARBA00022741"/>
    </source>
</evidence>
<dbReference type="CDD" id="cd01428">
    <property type="entry name" value="ADK"/>
    <property type="match status" value="1"/>
</dbReference>
<keyword evidence="1 7" id="KW-0808">Transferase</keyword>
<keyword evidence="3 7" id="KW-0545">Nucleotide biosynthesis</keyword>
<comment type="caution">
    <text evidence="11">The sequence shown here is derived from an EMBL/GenBank/DDBJ whole genome shotgun (WGS) entry which is preliminary data.</text>
</comment>
<dbReference type="Gene3D" id="3.40.50.300">
    <property type="entry name" value="P-loop containing nucleotide triphosphate hydrolases"/>
    <property type="match status" value="1"/>
</dbReference>
<comment type="caution">
    <text evidence="7">Lacks conserved residue(s) required for the propagation of feature annotation.</text>
</comment>
<evidence type="ECO:0000313" key="12">
    <source>
        <dbReference type="Proteomes" id="UP001623661"/>
    </source>
</evidence>
<feature type="binding site" evidence="7">
    <location>
        <position position="171"/>
    </location>
    <ligand>
        <name>AMP</name>
        <dbReference type="ChEBI" id="CHEBI:456215"/>
    </ligand>
</feature>
<dbReference type="SUPFAM" id="SSF52540">
    <property type="entry name" value="P-loop containing nucleoside triphosphate hydrolases"/>
    <property type="match status" value="1"/>
</dbReference>
<reference evidence="11 12" key="1">
    <citation type="submission" date="2024-11" db="EMBL/GenBank/DDBJ databases">
        <authorList>
            <person name="Heng Y.C."/>
            <person name="Lim A.C.H."/>
            <person name="Lee J.K.Y."/>
            <person name="Kittelmann S."/>
        </authorList>
    </citation>
    <scope>NUCLEOTIDE SEQUENCE [LARGE SCALE GENOMIC DNA]</scope>
    <source>
        <strain evidence="11 12">WILCCON 0202</strain>
    </source>
</reference>
<dbReference type="NCBIfam" id="TIGR01351">
    <property type="entry name" value="adk"/>
    <property type="match status" value="1"/>
</dbReference>
<dbReference type="NCBIfam" id="NF011100">
    <property type="entry name" value="PRK14527.1"/>
    <property type="match status" value="1"/>
</dbReference>
<dbReference type="Proteomes" id="UP001623661">
    <property type="component" value="Unassembled WGS sequence"/>
</dbReference>
<keyword evidence="12" id="KW-1185">Reference proteome</keyword>
<feature type="binding site" evidence="7">
    <location>
        <position position="150"/>
    </location>
    <ligand>
        <name>Zn(2+)</name>
        <dbReference type="ChEBI" id="CHEBI:29105"/>
        <note>structural</note>
    </ligand>
</feature>
<keyword evidence="5 7" id="KW-0418">Kinase</keyword>